<dbReference type="Proteomes" id="UP000790709">
    <property type="component" value="Unassembled WGS sequence"/>
</dbReference>
<evidence type="ECO:0000313" key="1">
    <source>
        <dbReference type="EMBL" id="KAH7920355.1"/>
    </source>
</evidence>
<keyword evidence="2" id="KW-1185">Reference proteome</keyword>
<evidence type="ECO:0000313" key="2">
    <source>
        <dbReference type="Proteomes" id="UP000790709"/>
    </source>
</evidence>
<name>A0ACB8B3N8_9AGAM</name>
<accession>A0ACB8B3N8</accession>
<reference evidence="1" key="1">
    <citation type="journal article" date="2021" name="New Phytol.">
        <title>Evolutionary innovations through gain and loss of genes in the ectomycorrhizal Boletales.</title>
        <authorList>
            <person name="Wu G."/>
            <person name="Miyauchi S."/>
            <person name="Morin E."/>
            <person name="Kuo A."/>
            <person name="Drula E."/>
            <person name="Varga T."/>
            <person name="Kohler A."/>
            <person name="Feng B."/>
            <person name="Cao Y."/>
            <person name="Lipzen A."/>
            <person name="Daum C."/>
            <person name="Hundley H."/>
            <person name="Pangilinan J."/>
            <person name="Johnson J."/>
            <person name="Barry K."/>
            <person name="LaButti K."/>
            <person name="Ng V."/>
            <person name="Ahrendt S."/>
            <person name="Min B."/>
            <person name="Choi I.G."/>
            <person name="Park H."/>
            <person name="Plett J.M."/>
            <person name="Magnuson J."/>
            <person name="Spatafora J.W."/>
            <person name="Nagy L.G."/>
            <person name="Henrissat B."/>
            <person name="Grigoriev I.V."/>
            <person name="Yang Z.L."/>
            <person name="Xu J."/>
            <person name="Martin F.M."/>
        </authorList>
    </citation>
    <scope>NUCLEOTIDE SEQUENCE</scope>
    <source>
        <strain evidence="1">KUC20120723A-06</strain>
    </source>
</reference>
<dbReference type="EMBL" id="MU266586">
    <property type="protein sequence ID" value="KAH7920355.1"/>
    <property type="molecule type" value="Genomic_DNA"/>
</dbReference>
<proteinExistence type="predicted"/>
<organism evidence="1 2">
    <name type="scientific">Leucogyrophana mollusca</name>
    <dbReference type="NCBI Taxonomy" id="85980"/>
    <lineage>
        <taxon>Eukaryota</taxon>
        <taxon>Fungi</taxon>
        <taxon>Dikarya</taxon>
        <taxon>Basidiomycota</taxon>
        <taxon>Agaricomycotina</taxon>
        <taxon>Agaricomycetes</taxon>
        <taxon>Agaricomycetidae</taxon>
        <taxon>Boletales</taxon>
        <taxon>Boletales incertae sedis</taxon>
        <taxon>Leucogyrophana</taxon>
    </lineage>
</organism>
<gene>
    <name evidence="1" type="ORF">BV22DRAFT_1133147</name>
</gene>
<comment type="caution">
    <text evidence="1">The sequence shown here is derived from an EMBL/GenBank/DDBJ whole genome shotgun (WGS) entry which is preliminary data.</text>
</comment>
<sequence length="400" mass="43464">MPALTQPPHAGQRVLVSGANGYVAAWVARTLLERGYTVRSTVRAAAKGTHLANMFSAYGDRHEVVVVSDITEKGAFDEAVRGVDAIEHVASPVTLQAGDPYGEQGPGSSAVPRSQALTRIPVLILELITPAVNGTLGILQSVLEHGTSVKRVVVTSSCAAVLHDDPTQPLEFDEGDWNEQSLEILEEGGPRLTGLVKYRASKTLAEKGASYLIVLPEKSRSQWQTILVAAWKLWEENKDRINWDLVVINPPYVFGPTIHEVTTPASLNASTLDWYNYVAHPTSSGETHEFLATKGGSWIDVRDLAEAHTLALEKEDASAKRIIVSAGVWKWQDYIDAANAISPPPKLSQCLPVGVPGAAAAAMHMVRFKTDRAKQVFGLEYRTIAETTRDTLADFEARGW</sequence>
<protein>
    <submittedName>
        <fullName evidence="1">NAD(P)-binding protein</fullName>
    </submittedName>
</protein>